<reference evidence="1 2" key="1">
    <citation type="journal article" date="2018" name="Nat. Ecol. Evol.">
        <title>Pezizomycetes genomes reveal the molecular basis of ectomycorrhizal truffle lifestyle.</title>
        <authorList>
            <person name="Murat C."/>
            <person name="Payen T."/>
            <person name="Noel B."/>
            <person name="Kuo A."/>
            <person name="Morin E."/>
            <person name="Chen J."/>
            <person name="Kohler A."/>
            <person name="Krizsan K."/>
            <person name="Balestrini R."/>
            <person name="Da Silva C."/>
            <person name="Montanini B."/>
            <person name="Hainaut M."/>
            <person name="Levati E."/>
            <person name="Barry K.W."/>
            <person name="Belfiori B."/>
            <person name="Cichocki N."/>
            <person name="Clum A."/>
            <person name="Dockter R.B."/>
            <person name="Fauchery L."/>
            <person name="Guy J."/>
            <person name="Iotti M."/>
            <person name="Le Tacon F."/>
            <person name="Lindquist E.A."/>
            <person name="Lipzen A."/>
            <person name="Malagnac F."/>
            <person name="Mello A."/>
            <person name="Molinier V."/>
            <person name="Miyauchi S."/>
            <person name="Poulain J."/>
            <person name="Riccioni C."/>
            <person name="Rubini A."/>
            <person name="Sitrit Y."/>
            <person name="Splivallo R."/>
            <person name="Traeger S."/>
            <person name="Wang M."/>
            <person name="Zifcakova L."/>
            <person name="Wipf D."/>
            <person name="Zambonelli A."/>
            <person name="Paolocci F."/>
            <person name="Nowrousian M."/>
            <person name="Ottonello S."/>
            <person name="Baldrian P."/>
            <person name="Spatafora J.W."/>
            <person name="Henrissat B."/>
            <person name="Nagy L.G."/>
            <person name="Aury J.M."/>
            <person name="Wincker P."/>
            <person name="Grigoriev I.V."/>
            <person name="Bonfante P."/>
            <person name="Martin F.M."/>
        </authorList>
    </citation>
    <scope>NUCLEOTIDE SEQUENCE [LARGE SCALE GENOMIC DNA]</scope>
    <source>
        <strain evidence="1 2">ATCC MYA-4762</strain>
    </source>
</reference>
<dbReference type="Proteomes" id="UP000267821">
    <property type="component" value="Unassembled WGS sequence"/>
</dbReference>
<dbReference type="OrthoDB" id="5480009at2759"/>
<name>A0A3N4LVW5_9PEZI</name>
<evidence type="ECO:0000313" key="2">
    <source>
        <dbReference type="Proteomes" id="UP000267821"/>
    </source>
</evidence>
<sequence>MPPRQQLGNADNTDEPMVRNAAKSVGFFDDGIPPQLYTLWRKQVHRGVQNWTCYGAREAGIIRWGEFCEWAAGQPTMAPRGQVQYNRDIIRRNVRILYDDIAKKARNSRQSMWDTVQRARAAHRAANPGVVIQPLRKPLLDINELGRSTTGPSYMPQNPRGRAGATLLNATQESNSERARIAAHSTQAPVPAVPVPAPVVPVPAPVVPVPPPVVPVPPPAVPVPAPIIPVLAPVVPVPPSVIPILPPVVPVPPPAIPIPPPVVPVPPPVIPVPAAPVIPAGPAALAGPPQAPAVPLQAPAVPLQAPAIPLQAPAIPLLAVSPPVVLVLAGMQQVPIVIPPPSLPDGASGVAVGPLAARTCCCAVPHEWPTSIGGPPTSVRIHIITPENHTRDVACGG</sequence>
<dbReference type="PRINTS" id="PR01217">
    <property type="entry name" value="PRICHEXTENSN"/>
</dbReference>
<dbReference type="InParanoid" id="A0A3N4LVW5"/>
<protein>
    <submittedName>
        <fullName evidence="1">Uncharacterized protein</fullName>
    </submittedName>
</protein>
<accession>A0A3N4LVW5</accession>
<evidence type="ECO:0000313" key="1">
    <source>
        <dbReference type="EMBL" id="RPB22175.1"/>
    </source>
</evidence>
<dbReference type="STRING" id="1051890.A0A3N4LVW5"/>
<dbReference type="EMBL" id="ML121554">
    <property type="protein sequence ID" value="RPB22175.1"/>
    <property type="molecule type" value="Genomic_DNA"/>
</dbReference>
<keyword evidence="2" id="KW-1185">Reference proteome</keyword>
<proteinExistence type="predicted"/>
<gene>
    <name evidence="1" type="ORF">L211DRAFT_850932</name>
</gene>
<dbReference type="AlphaFoldDB" id="A0A3N4LVW5"/>
<organism evidence="1 2">
    <name type="scientific">Terfezia boudieri ATCC MYA-4762</name>
    <dbReference type="NCBI Taxonomy" id="1051890"/>
    <lineage>
        <taxon>Eukaryota</taxon>
        <taxon>Fungi</taxon>
        <taxon>Dikarya</taxon>
        <taxon>Ascomycota</taxon>
        <taxon>Pezizomycotina</taxon>
        <taxon>Pezizomycetes</taxon>
        <taxon>Pezizales</taxon>
        <taxon>Pezizaceae</taxon>
        <taxon>Terfezia</taxon>
    </lineage>
</organism>